<feature type="region of interest" description="Disordered" evidence="8">
    <location>
        <begin position="706"/>
        <end position="780"/>
    </location>
</feature>
<dbReference type="Pfam" id="PF00172">
    <property type="entry name" value="Zn_clus"/>
    <property type="match status" value="1"/>
</dbReference>
<dbReference type="CDD" id="cd12148">
    <property type="entry name" value="fungal_TF_MHR"/>
    <property type="match status" value="1"/>
</dbReference>
<evidence type="ECO:0000313" key="11">
    <source>
        <dbReference type="Proteomes" id="UP000094801"/>
    </source>
</evidence>
<feature type="compositionally biased region" description="Low complexity" evidence="8">
    <location>
        <begin position="35"/>
        <end position="47"/>
    </location>
</feature>
<dbReference type="InterPro" id="IPR036864">
    <property type="entry name" value="Zn2-C6_fun-type_DNA-bd_sf"/>
</dbReference>
<evidence type="ECO:0000256" key="8">
    <source>
        <dbReference type="SAM" id="MobiDB-lite"/>
    </source>
</evidence>
<dbReference type="GO" id="GO:0000976">
    <property type="term" value="F:transcription cis-regulatory region binding"/>
    <property type="evidence" value="ECO:0007669"/>
    <property type="project" value="TreeGrafter"/>
</dbReference>
<dbReference type="Proteomes" id="UP000094801">
    <property type="component" value="Unassembled WGS sequence"/>
</dbReference>
<dbReference type="STRING" id="983967.A0A1E4T3Y3"/>
<name>A0A1E4T3Y3_9ASCO</name>
<dbReference type="CDD" id="cd00067">
    <property type="entry name" value="GAL4"/>
    <property type="match status" value="1"/>
</dbReference>
<keyword evidence="11" id="KW-1185">Reference proteome</keyword>
<gene>
    <name evidence="10" type="ORF">CANARDRAFT_27675</name>
</gene>
<dbReference type="PROSITE" id="PS50048">
    <property type="entry name" value="ZN2_CY6_FUNGAL_2"/>
    <property type="match status" value="1"/>
</dbReference>
<evidence type="ECO:0000313" key="10">
    <source>
        <dbReference type="EMBL" id="ODV86473.1"/>
    </source>
</evidence>
<dbReference type="OrthoDB" id="2595934at2759"/>
<dbReference type="GO" id="GO:0005634">
    <property type="term" value="C:nucleus"/>
    <property type="evidence" value="ECO:0007669"/>
    <property type="project" value="UniProtKB-SubCell"/>
</dbReference>
<dbReference type="PANTHER" id="PTHR31845:SF34">
    <property type="entry name" value="TRANSCRIPTIONAL ACTIVATOR OF PROTEASES PRTT"/>
    <property type="match status" value="1"/>
</dbReference>
<reference evidence="11" key="1">
    <citation type="submission" date="2016-04" db="EMBL/GenBank/DDBJ databases">
        <title>Comparative genomics of biotechnologically important yeasts.</title>
        <authorList>
            <consortium name="DOE Joint Genome Institute"/>
            <person name="Riley R."/>
            <person name="Haridas S."/>
            <person name="Wolfe K.H."/>
            <person name="Lopes M.R."/>
            <person name="Hittinger C.T."/>
            <person name="Goker M."/>
            <person name="Salamov A."/>
            <person name="Wisecaver J."/>
            <person name="Long T.M."/>
            <person name="Aerts A.L."/>
            <person name="Barry K."/>
            <person name="Choi C."/>
            <person name="Clum A."/>
            <person name="Coughlan A.Y."/>
            <person name="Deshpande S."/>
            <person name="Douglass A.P."/>
            <person name="Hanson S.J."/>
            <person name="Klenk H.-P."/>
            <person name="Labutti K."/>
            <person name="Lapidus A."/>
            <person name="Lindquist E."/>
            <person name="Lipzen A."/>
            <person name="Meier-Kolthoff J.P."/>
            <person name="Ohm R.A."/>
            <person name="Otillar R.P."/>
            <person name="Pangilinan J."/>
            <person name="Peng Y."/>
            <person name="Rokas A."/>
            <person name="Rosa C.A."/>
            <person name="Scheuner C."/>
            <person name="Sibirny A.A."/>
            <person name="Slot J.C."/>
            <person name="Stielow J.B."/>
            <person name="Sun H."/>
            <person name="Kurtzman C.P."/>
            <person name="Blackwell M."/>
            <person name="Grigoriev I.V."/>
            <person name="Jeffries T.W."/>
        </authorList>
    </citation>
    <scope>NUCLEOTIDE SEQUENCE [LARGE SCALE GENOMIC DNA]</scope>
    <source>
        <strain evidence="11">NRRL YB-2248</strain>
    </source>
</reference>
<dbReference type="AlphaFoldDB" id="A0A1E4T3Y3"/>
<keyword evidence="5" id="KW-0238">DNA-binding</keyword>
<evidence type="ECO:0000256" key="7">
    <source>
        <dbReference type="ARBA" id="ARBA00023242"/>
    </source>
</evidence>
<evidence type="ECO:0000259" key="9">
    <source>
        <dbReference type="PROSITE" id="PS50048"/>
    </source>
</evidence>
<feature type="domain" description="Zn(2)-C6 fungal-type" evidence="9">
    <location>
        <begin position="66"/>
        <end position="98"/>
    </location>
</feature>
<dbReference type="InterPro" id="IPR051089">
    <property type="entry name" value="prtT"/>
</dbReference>
<feature type="region of interest" description="Disordered" evidence="8">
    <location>
        <begin position="1"/>
        <end position="60"/>
    </location>
</feature>
<dbReference type="GO" id="GO:0008270">
    <property type="term" value="F:zinc ion binding"/>
    <property type="evidence" value="ECO:0007669"/>
    <property type="project" value="InterPro"/>
</dbReference>
<proteinExistence type="predicted"/>
<dbReference type="PROSITE" id="PS00463">
    <property type="entry name" value="ZN2_CY6_FUNGAL_1"/>
    <property type="match status" value="1"/>
</dbReference>
<dbReference type="Gene3D" id="4.10.240.10">
    <property type="entry name" value="Zn(2)-C6 fungal-type DNA-binding domain"/>
    <property type="match status" value="1"/>
</dbReference>
<dbReference type="SUPFAM" id="SSF57701">
    <property type="entry name" value="Zn2/Cys6 DNA-binding domain"/>
    <property type="match status" value="1"/>
</dbReference>
<evidence type="ECO:0000256" key="2">
    <source>
        <dbReference type="ARBA" id="ARBA00022723"/>
    </source>
</evidence>
<dbReference type="PANTHER" id="PTHR31845">
    <property type="entry name" value="FINGER DOMAIN PROTEIN, PUTATIVE-RELATED"/>
    <property type="match status" value="1"/>
</dbReference>
<keyword evidence="6" id="KW-0804">Transcription</keyword>
<feature type="compositionally biased region" description="Acidic residues" evidence="8">
    <location>
        <begin position="722"/>
        <end position="751"/>
    </location>
</feature>
<evidence type="ECO:0000256" key="3">
    <source>
        <dbReference type="ARBA" id="ARBA00022833"/>
    </source>
</evidence>
<dbReference type="InterPro" id="IPR001138">
    <property type="entry name" value="Zn2Cys6_DnaBD"/>
</dbReference>
<protein>
    <recommendedName>
        <fullName evidence="9">Zn(2)-C6 fungal-type domain-containing protein</fullName>
    </recommendedName>
</protein>
<evidence type="ECO:0000256" key="6">
    <source>
        <dbReference type="ARBA" id="ARBA00023163"/>
    </source>
</evidence>
<keyword evidence="3" id="KW-0862">Zinc</keyword>
<keyword evidence="4" id="KW-0805">Transcription regulation</keyword>
<dbReference type="GO" id="GO:0000981">
    <property type="term" value="F:DNA-binding transcription factor activity, RNA polymerase II-specific"/>
    <property type="evidence" value="ECO:0007669"/>
    <property type="project" value="InterPro"/>
</dbReference>
<organism evidence="10 11">
    <name type="scientific">[Candida] arabinofermentans NRRL YB-2248</name>
    <dbReference type="NCBI Taxonomy" id="983967"/>
    <lineage>
        <taxon>Eukaryota</taxon>
        <taxon>Fungi</taxon>
        <taxon>Dikarya</taxon>
        <taxon>Ascomycota</taxon>
        <taxon>Saccharomycotina</taxon>
        <taxon>Pichiomycetes</taxon>
        <taxon>Pichiales</taxon>
        <taxon>Pichiaceae</taxon>
        <taxon>Ogataea</taxon>
        <taxon>Ogataea/Candida clade</taxon>
    </lineage>
</organism>
<accession>A0A1E4T3Y3</accession>
<evidence type="ECO:0000256" key="1">
    <source>
        <dbReference type="ARBA" id="ARBA00004123"/>
    </source>
</evidence>
<evidence type="ECO:0000256" key="4">
    <source>
        <dbReference type="ARBA" id="ARBA00023015"/>
    </source>
</evidence>
<dbReference type="EMBL" id="KV453850">
    <property type="protein sequence ID" value="ODV86473.1"/>
    <property type="molecule type" value="Genomic_DNA"/>
</dbReference>
<keyword evidence="7" id="KW-0539">Nucleus</keyword>
<keyword evidence="2" id="KW-0479">Metal-binding</keyword>
<sequence length="780" mass="87720">MSNQFGDLNLIRDGADGSGHLPNQPKNNKKRSQDQKQQLQLQQPSSLATTIPKKKMRRPHTRAIKACTMCRRQKTRCLKSNSTISCLRCLSLSVSCSFEDDFRLPSTNMFAPSSSSTISRATTGSVTDGVVVSGPSSSVAATSSVSAPLSNNNNFNLDTNTLTRSENFGYDAMPANSIPSSLLDTIGVGSTSSAITTGVPVVGSNASVLDRKLDLIGNDLKDVLRILNTNGSSGGSANNRNELFDPNGIPSVRSAEESFTFNLNSTSIQSIKHSPFYHVLELSKNLNGGVQSFPDPVLDQMNLLKPSIESQTDLISINLLSYDQAIKLLDIFRDRYGRWISFPDNYSTEKLLKRIRLKCPLLLTVACALSLKYSDPRLKEQVYDSMLEVLKTDLKHCLVDMPNNLEFLQCLIILSIYSVSLSSEKIGLRLNGWYLSSLGIHLCLDLNNFGIFDHLYDPNDVEFEFNELTTYRIFNTLILIHMAYTLLSGKITSISMNILKPKRFFELNLSTNFDYRIIAEIEIYIIAYRFLQLDESIETIKVDIKEWLSQWYYLFNKTANEFVEIDYHLAELMINLKVNRVDVFAQSLNFKDIQIFKVIDFHATKILKLISSIKDDSYFAFLSDQIHLIIVYDTTIVIKLLGYNDKAKVKLQSEVEESLKFIVRLIQRYKRISTSESGSLSRYSLTLEACLQEQFPMLNIQEMASQLSDDASSGKEEGGPGQDDDDEDDGEEEDDDHDDDDDVDDDDDEATGTDQVLGLDRRTLYYDEVDDENAGRGLEE</sequence>
<comment type="subcellular location">
    <subcellularLocation>
        <location evidence="1">Nucleus</location>
    </subcellularLocation>
</comment>
<evidence type="ECO:0000256" key="5">
    <source>
        <dbReference type="ARBA" id="ARBA00023125"/>
    </source>
</evidence>
<dbReference type="SMART" id="SM00066">
    <property type="entry name" value="GAL4"/>
    <property type="match status" value="1"/>
</dbReference>